<evidence type="ECO:0000256" key="8">
    <source>
        <dbReference type="RuleBase" id="RU003355"/>
    </source>
</evidence>
<dbReference type="PROSITE" id="PS00138">
    <property type="entry name" value="SUBTILASE_SER"/>
    <property type="match status" value="1"/>
</dbReference>
<dbReference type="InterPro" id="IPR050131">
    <property type="entry name" value="Peptidase_S8_subtilisin-like"/>
</dbReference>
<evidence type="ECO:0000256" key="7">
    <source>
        <dbReference type="PROSITE-ProRule" id="PRU01240"/>
    </source>
</evidence>
<evidence type="ECO:0000256" key="2">
    <source>
        <dbReference type="ARBA" id="ARBA00022670"/>
    </source>
</evidence>
<dbReference type="InterPro" id="IPR034213">
    <property type="entry name" value="S8_Vpr-like"/>
</dbReference>
<dbReference type="GO" id="GO:0005975">
    <property type="term" value="P:carbohydrate metabolic process"/>
    <property type="evidence" value="ECO:0007669"/>
    <property type="project" value="UniProtKB-ARBA"/>
</dbReference>
<dbReference type="InterPro" id="IPR013783">
    <property type="entry name" value="Ig-like_fold"/>
</dbReference>
<feature type="domain" description="C5a peptidase/Subtilisin-like protease SBT2-like Fn3-like" evidence="12">
    <location>
        <begin position="712"/>
        <end position="812"/>
    </location>
</feature>
<dbReference type="Proteomes" id="UP000231693">
    <property type="component" value="Unassembled WGS sequence"/>
</dbReference>
<dbReference type="PROSITE" id="PS51892">
    <property type="entry name" value="SUBTILASE"/>
    <property type="match status" value="1"/>
</dbReference>
<dbReference type="InterPro" id="IPR000209">
    <property type="entry name" value="Peptidase_S8/S53_dom"/>
</dbReference>
<protein>
    <submittedName>
        <fullName evidence="13">Subtilase family protein</fullName>
    </submittedName>
</protein>
<dbReference type="PRINTS" id="PR00723">
    <property type="entry name" value="SUBTILISIN"/>
</dbReference>
<accession>A0A2M9CEC5</accession>
<organism evidence="13 14">
    <name type="scientific">Sediminihabitans luteus</name>
    <dbReference type="NCBI Taxonomy" id="1138585"/>
    <lineage>
        <taxon>Bacteria</taxon>
        <taxon>Bacillati</taxon>
        <taxon>Actinomycetota</taxon>
        <taxon>Actinomycetes</taxon>
        <taxon>Micrococcales</taxon>
        <taxon>Cellulomonadaceae</taxon>
        <taxon>Sediminihabitans</taxon>
    </lineage>
</organism>
<dbReference type="InterPro" id="IPR015500">
    <property type="entry name" value="Peptidase_S8_subtilisin-rel"/>
</dbReference>
<comment type="similarity">
    <text evidence="1 7 8">Belongs to the peptidase S8 family.</text>
</comment>
<dbReference type="Pfam" id="PF00082">
    <property type="entry name" value="Peptidase_S8"/>
    <property type="match status" value="1"/>
</dbReference>
<evidence type="ECO:0000256" key="9">
    <source>
        <dbReference type="SAM" id="MobiDB-lite"/>
    </source>
</evidence>
<feature type="compositionally biased region" description="Low complexity" evidence="9">
    <location>
        <begin position="594"/>
        <end position="605"/>
    </location>
</feature>
<dbReference type="Gene3D" id="2.60.40.10">
    <property type="entry name" value="Immunoglobulins"/>
    <property type="match status" value="1"/>
</dbReference>
<feature type="chain" id="PRO_5014902799" evidence="10">
    <location>
        <begin position="27"/>
        <end position="1193"/>
    </location>
</feature>
<dbReference type="GO" id="GO:0006508">
    <property type="term" value="P:proteolysis"/>
    <property type="evidence" value="ECO:0007669"/>
    <property type="project" value="UniProtKB-KW"/>
</dbReference>
<dbReference type="OrthoDB" id="9813435at2"/>
<dbReference type="Gene3D" id="3.50.30.30">
    <property type="match status" value="1"/>
</dbReference>
<evidence type="ECO:0000256" key="1">
    <source>
        <dbReference type="ARBA" id="ARBA00011073"/>
    </source>
</evidence>
<proteinExistence type="inferred from homology"/>
<keyword evidence="14" id="KW-1185">Reference proteome</keyword>
<name>A0A2M9CEC5_9CELL</name>
<feature type="region of interest" description="Disordered" evidence="9">
    <location>
        <begin position="594"/>
        <end position="616"/>
    </location>
</feature>
<reference evidence="13 14" key="1">
    <citation type="submission" date="2017-11" db="EMBL/GenBank/DDBJ databases">
        <title>Genomic Encyclopedia of Archaeal and Bacterial Type Strains, Phase II (KMG-II): From Individual Species to Whole Genera.</title>
        <authorList>
            <person name="Goeker M."/>
        </authorList>
    </citation>
    <scope>NUCLEOTIDE SEQUENCE [LARGE SCALE GENOMIC DNA]</scope>
    <source>
        <strain evidence="13 14">DSM 25478</strain>
    </source>
</reference>
<dbReference type="InterPro" id="IPR010435">
    <property type="entry name" value="C5a/SBT2-like_Fn3"/>
</dbReference>
<evidence type="ECO:0000256" key="4">
    <source>
        <dbReference type="ARBA" id="ARBA00022801"/>
    </source>
</evidence>
<feature type="active site" description="Charge relay system" evidence="6 7">
    <location>
        <position position="615"/>
    </location>
</feature>
<feature type="signal peptide" evidence="10">
    <location>
        <begin position="1"/>
        <end position="26"/>
    </location>
</feature>
<feature type="compositionally biased region" description="Polar residues" evidence="9">
    <location>
        <begin position="606"/>
        <end position="616"/>
    </location>
</feature>
<evidence type="ECO:0000256" key="10">
    <source>
        <dbReference type="SAM" id="SignalP"/>
    </source>
</evidence>
<evidence type="ECO:0000256" key="3">
    <source>
        <dbReference type="ARBA" id="ARBA00022729"/>
    </source>
</evidence>
<comment type="caution">
    <text evidence="13">The sequence shown here is derived from an EMBL/GenBank/DDBJ whole genome shotgun (WGS) entry which is preliminary data.</text>
</comment>
<dbReference type="AlphaFoldDB" id="A0A2M9CEC5"/>
<dbReference type="Gene3D" id="3.40.50.200">
    <property type="entry name" value="Peptidase S8/S53 domain"/>
    <property type="match status" value="1"/>
</dbReference>
<dbReference type="GO" id="GO:0004252">
    <property type="term" value="F:serine-type endopeptidase activity"/>
    <property type="evidence" value="ECO:0007669"/>
    <property type="project" value="UniProtKB-UniRule"/>
</dbReference>
<keyword evidence="3 10" id="KW-0732">Signal</keyword>
<dbReference type="GO" id="GO:0016020">
    <property type="term" value="C:membrane"/>
    <property type="evidence" value="ECO:0007669"/>
    <property type="project" value="InterPro"/>
</dbReference>
<dbReference type="PANTHER" id="PTHR43806:SF65">
    <property type="entry name" value="SERINE PROTEASE APRX"/>
    <property type="match status" value="1"/>
</dbReference>
<gene>
    <name evidence="13" type="ORF">CLV28_2112</name>
</gene>
<sequence>MTRRRAAALSSLAVLALIATGAPAVAADGDPTDGAAIPLTDHDLPTDGKVAPALQDATGTVTAFVQLDTPSVVDAAGTDATPAEAAAVKDDVEALAAQVVPQSSSAKARSKAGTPTRLSVTSTLVSGVIVEGDAAKVRALADDASVTSVYRIIPKTPSNKGTDVFTKALATWQSTGKTGKGVRVAVVDTGLDYTHAEFGGPGTQAAYDAAYHGDGGGTPPAGTFDDAKFLGGYDFAGHDYDASGTVAGTTLVPSPDANPIDSPQALGSGHGSHVAGTTAGYGVLADGSTFRGDYSTLTDISDWKVGPGSAPEAGIYAYKVFGDMGGSTNVVIPALEAAADPNGDGDTSDHVDIVNMSLGSDFSPADDPENLFVDKLSEIGTLSVIASGNAGDVTDVGGSPGNSRSALTVASTLGNTRTLDAVEVTEGPLAGTYPAQNSINYAGTKDVTAPVAFLGATFDGCTAFTDAQKSAVAGKIAYLWWDDDDATRRCGSTARFDNATAAGAVGVLLPSSVPVFTAGISGNAKIPGAQLTRESTETLAAAIEAGTLTLAMGPSYLSASLVTDDSLADTVSDFSSRGVHGSLGVVKPDVAAPGSGISSAASGTGTDPSTKSGTSMATPHVAGIAALVLQAHPDWTPQQVKASVMNTATHDVWTEAGQQGVAYGPERVGAGRVDALDATENTTLAYAAADPDLVSVSFGVVPVGSKKVVLDKTVTVKNTGTKSATYTTGFTQSSTSGDASIKVTPRKIVVPAGGERTVTVTLTANPKSLAKEIDPTSDPESGVGVPRDFVSMVSGRVELTPTKGGDTLRVPVQAAPKLVSDMSAQDVTFAKGAENAPLTLEGKGVDSGGWLSIVAPFELKATSPVLPADAAAGASPSSIASGDIRNVGFASTAPQLAAAGANPAQGTIGIGIQVEGEWATLGSTMNPVVLTDVNGDGRPEFETDVYKYEDLDVTVADTYKITYAANGTPSYARVALEGVNGAFGDLDTTVFDNDTLVVPLPIAALGLKAGATPTFEVMTLSAYADGALDSVEFTADPFNPGYWFDGGSPDSLLFVDSPESELQVHRAKGATGDLLLLHMHNATGERGEVVEVEDSSTAITLGVSARSQCVNGKAMVAVYAYNSGTSKTTIDLTTPWGTETVKNVKPKSAAYKLFDTKSTSVTAGTATITGTAGSKGDQVSTQLTKPWAAISCS</sequence>
<dbReference type="SUPFAM" id="SSF52743">
    <property type="entry name" value="Subtilisin-like"/>
    <property type="match status" value="1"/>
</dbReference>
<dbReference type="InterPro" id="IPR036852">
    <property type="entry name" value="Peptidase_S8/S53_dom_sf"/>
</dbReference>
<evidence type="ECO:0000259" key="12">
    <source>
        <dbReference type="Pfam" id="PF06280"/>
    </source>
</evidence>
<dbReference type="PROSITE" id="PS00136">
    <property type="entry name" value="SUBTILASE_ASP"/>
    <property type="match status" value="1"/>
</dbReference>
<evidence type="ECO:0000256" key="5">
    <source>
        <dbReference type="ARBA" id="ARBA00022825"/>
    </source>
</evidence>
<keyword evidence="5 7" id="KW-0720">Serine protease</keyword>
<dbReference type="RefSeq" id="WP_157802601.1">
    <property type="nucleotide sequence ID" value="NZ_BOOX01000001.1"/>
</dbReference>
<feature type="domain" description="Peptidase S8/S53" evidence="11">
    <location>
        <begin position="179"/>
        <end position="654"/>
    </location>
</feature>
<keyword evidence="2 7" id="KW-0645">Protease</keyword>
<dbReference type="CDD" id="cd07474">
    <property type="entry name" value="Peptidases_S8_subtilisin_Vpr-like"/>
    <property type="match status" value="1"/>
</dbReference>
<evidence type="ECO:0000259" key="11">
    <source>
        <dbReference type="Pfam" id="PF00082"/>
    </source>
</evidence>
<keyword evidence="4 7" id="KW-0378">Hydrolase</keyword>
<dbReference type="Pfam" id="PF06280">
    <property type="entry name" value="fn3_5"/>
    <property type="match status" value="1"/>
</dbReference>
<evidence type="ECO:0000313" key="13">
    <source>
        <dbReference type="EMBL" id="PJJ70281.1"/>
    </source>
</evidence>
<evidence type="ECO:0000313" key="14">
    <source>
        <dbReference type="Proteomes" id="UP000231693"/>
    </source>
</evidence>
<dbReference type="EMBL" id="PGFE01000003">
    <property type="protein sequence ID" value="PJJ70281.1"/>
    <property type="molecule type" value="Genomic_DNA"/>
</dbReference>
<feature type="active site" description="Charge relay system" evidence="6 7">
    <location>
        <position position="188"/>
    </location>
</feature>
<dbReference type="InterPro" id="IPR023827">
    <property type="entry name" value="Peptidase_S8_Asp-AS"/>
</dbReference>
<feature type="active site" description="Charge relay system" evidence="6 7">
    <location>
        <position position="270"/>
    </location>
</feature>
<evidence type="ECO:0000256" key="6">
    <source>
        <dbReference type="PIRSR" id="PIRSR615500-1"/>
    </source>
</evidence>
<dbReference type="PANTHER" id="PTHR43806">
    <property type="entry name" value="PEPTIDASE S8"/>
    <property type="match status" value="1"/>
</dbReference>
<dbReference type="InterPro" id="IPR023828">
    <property type="entry name" value="Peptidase_S8_Ser-AS"/>
</dbReference>